<name>A0A1I1JAT8_NATHA</name>
<keyword evidence="2" id="KW-1185">Reference proteome</keyword>
<dbReference type="Pfam" id="PF01144">
    <property type="entry name" value="CoA_trans"/>
    <property type="match status" value="1"/>
</dbReference>
<dbReference type="SUPFAM" id="SSF100950">
    <property type="entry name" value="NagB/RpiA/CoA transferase-like"/>
    <property type="match status" value="1"/>
</dbReference>
<keyword evidence="1" id="KW-0808">Transferase</keyword>
<gene>
    <name evidence="1" type="ORF">SAMN05444422_108201</name>
</gene>
<sequence length="261" mass="28159">MSDVAEGEDEGEEYTPTELLTTVASTLIEDESTVIVGTGMPMLAAMLAQKTHAPDATMIYEAGGIGPDAPELPVSVGDERTFHRGVKAAGMHDVMSYMQAGFVDYGFLGAAQIDKYGNLNSTVIGDWERPAVRFPGSGGANDIGSLANSTIVAMRQDDQSFVDELDFRTTPGYLDGPGAREEAGLPADTGPQNVITQYGVYGFDEDCEMELELLHPGVDVETVQENSSFEIEVGDYERSPEPTAEQLRLLREEIDPRGVIR</sequence>
<dbReference type="PANTHER" id="PTHR43293:SF3">
    <property type="entry name" value="CHOLESTEROL RING-CLEAVING HYDROLASE IPDB SUBUNIT"/>
    <property type="match status" value="1"/>
</dbReference>
<proteinExistence type="predicted"/>
<dbReference type="SMART" id="SM00882">
    <property type="entry name" value="CoA_trans"/>
    <property type="match status" value="1"/>
</dbReference>
<dbReference type="InterPro" id="IPR004165">
    <property type="entry name" value="CoA_trans_fam_I"/>
</dbReference>
<evidence type="ECO:0000313" key="2">
    <source>
        <dbReference type="Proteomes" id="UP000199161"/>
    </source>
</evidence>
<dbReference type="InterPro" id="IPR037171">
    <property type="entry name" value="NagB/RpiA_transferase-like"/>
</dbReference>
<dbReference type="RefSeq" id="WP_089789033.1">
    <property type="nucleotide sequence ID" value="NZ_FOKW01000008.1"/>
</dbReference>
<reference evidence="2" key="1">
    <citation type="submission" date="2016-10" db="EMBL/GenBank/DDBJ databases">
        <authorList>
            <person name="Varghese N."/>
            <person name="Submissions S."/>
        </authorList>
    </citation>
    <scope>NUCLEOTIDE SEQUENCE [LARGE SCALE GENOMIC DNA]</scope>
    <source>
        <strain evidence="2">DSM 13078</strain>
    </source>
</reference>
<dbReference type="Proteomes" id="UP000199161">
    <property type="component" value="Unassembled WGS sequence"/>
</dbReference>
<dbReference type="OrthoDB" id="9252at2157"/>
<accession>A0A1I1JAT8</accession>
<dbReference type="AlphaFoldDB" id="A0A1I1JAT8"/>
<dbReference type="PANTHER" id="PTHR43293">
    <property type="entry name" value="ACETATE COA-TRANSFERASE YDIF"/>
    <property type="match status" value="1"/>
</dbReference>
<evidence type="ECO:0000313" key="1">
    <source>
        <dbReference type="EMBL" id="SFC45092.1"/>
    </source>
</evidence>
<dbReference type="GO" id="GO:0008410">
    <property type="term" value="F:CoA-transferase activity"/>
    <property type="evidence" value="ECO:0007669"/>
    <property type="project" value="InterPro"/>
</dbReference>
<dbReference type="EMBL" id="FOKW01000008">
    <property type="protein sequence ID" value="SFC45092.1"/>
    <property type="molecule type" value="Genomic_DNA"/>
</dbReference>
<dbReference type="Gene3D" id="3.40.1080.10">
    <property type="entry name" value="Glutaconate Coenzyme A-transferase"/>
    <property type="match status" value="1"/>
</dbReference>
<protein>
    <submittedName>
        <fullName evidence="1">3-oxoacid CoA-transferase subunit B/glutaconate CoA-transferase subunit B</fullName>
    </submittedName>
</protein>
<organism evidence="1 2">
    <name type="scientific">Natronobacterium haloterrestre</name>
    <name type="common">Halobiforma haloterrestris</name>
    <dbReference type="NCBI Taxonomy" id="148448"/>
    <lineage>
        <taxon>Archaea</taxon>
        <taxon>Methanobacteriati</taxon>
        <taxon>Methanobacteriota</taxon>
        <taxon>Stenosarchaea group</taxon>
        <taxon>Halobacteria</taxon>
        <taxon>Halobacteriales</taxon>
        <taxon>Natrialbaceae</taxon>
        <taxon>Natronobacterium</taxon>
    </lineage>
</organism>